<name>A0A2H0Y3P6_UNCSA</name>
<dbReference type="InterPro" id="IPR036424">
    <property type="entry name" value="UPP_synth-like_sf"/>
</dbReference>
<comment type="caution">
    <text evidence="3">The sequence shown here is derived from an EMBL/GenBank/DDBJ whole genome shotgun (WGS) entry which is preliminary data.</text>
</comment>
<dbReference type="Pfam" id="PF01255">
    <property type="entry name" value="Prenyltransf"/>
    <property type="match status" value="1"/>
</dbReference>
<dbReference type="NCBIfam" id="TIGR00055">
    <property type="entry name" value="uppS"/>
    <property type="match status" value="1"/>
</dbReference>
<feature type="binding site" evidence="2">
    <location>
        <begin position="38"/>
        <end position="41"/>
    </location>
    <ligand>
        <name>substrate</name>
    </ligand>
</feature>
<dbReference type="FunFam" id="3.40.1180.10:FF:000001">
    <property type="entry name" value="(2E,6E)-farnesyl-diphosphate-specific ditrans,polycis-undecaprenyl-diphosphate synthase"/>
    <property type="match status" value="1"/>
</dbReference>
<feature type="binding site" evidence="2">
    <location>
        <position position="37"/>
    </location>
    <ligand>
        <name>Mg(2+)</name>
        <dbReference type="ChEBI" id="CHEBI:18420"/>
    </ligand>
</feature>
<feature type="binding site" evidence="2">
    <location>
        <position position="203"/>
    </location>
    <ligand>
        <name>substrate</name>
    </ligand>
</feature>
<proteinExistence type="inferred from homology"/>
<evidence type="ECO:0000313" key="4">
    <source>
        <dbReference type="Proteomes" id="UP000231343"/>
    </source>
</evidence>
<dbReference type="GO" id="GO:0045547">
    <property type="term" value="F:ditrans,polycis-polyprenyl diphosphate synthase [(2E,6E)-farnesyl diphosphate specific] activity"/>
    <property type="evidence" value="ECO:0007669"/>
    <property type="project" value="TreeGrafter"/>
</dbReference>
<protein>
    <recommendedName>
        <fullName evidence="2">Isoprenyl transferase</fullName>
        <ecNumber evidence="2">2.5.1.-</ecNumber>
    </recommendedName>
</protein>
<feature type="binding site" evidence="2">
    <location>
        <position position="54"/>
    </location>
    <ligand>
        <name>substrate</name>
    </ligand>
</feature>
<comment type="function">
    <text evidence="2">Catalyzes the condensation of isopentenyl diphosphate (IPP) with allylic pyrophosphates generating different type of terpenoids.</text>
</comment>
<comment type="similarity">
    <text evidence="2">Belongs to the UPP synthase family.</text>
</comment>
<dbReference type="HAMAP" id="MF_01139">
    <property type="entry name" value="ISPT"/>
    <property type="match status" value="1"/>
</dbReference>
<dbReference type="Gene3D" id="3.40.1180.10">
    <property type="entry name" value="Decaprenyl diphosphate synthase-like"/>
    <property type="match status" value="1"/>
</dbReference>
<feature type="binding site" evidence="2">
    <location>
        <begin position="209"/>
        <end position="211"/>
    </location>
    <ligand>
        <name>substrate</name>
    </ligand>
</feature>
<dbReference type="CDD" id="cd00475">
    <property type="entry name" value="Cis_IPPS"/>
    <property type="match status" value="1"/>
</dbReference>
<feature type="binding site" evidence="2">
    <location>
        <position position="86"/>
    </location>
    <ligand>
        <name>substrate</name>
    </ligand>
</feature>
<comment type="cofactor">
    <cofactor evidence="2">
        <name>Mg(2+)</name>
        <dbReference type="ChEBI" id="CHEBI:18420"/>
    </cofactor>
    <text evidence="2">Binds 2 magnesium ions per subunit.</text>
</comment>
<keyword evidence="2" id="KW-0460">Magnesium</keyword>
<dbReference type="EMBL" id="PEYM01000008">
    <property type="protein sequence ID" value="PIS31588.1"/>
    <property type="molecule type" value="Genomic_DNA"/>
</dbReference>
<dbReference type="NCBIfam" id="NF011405">
    <property type="entry name" value="PRK14830.1"/>
    <property type="match status" value="1"/>
</dbReference>
<comment type="subunit">
    <text evidence="2">Homodimer.</text>
</comment>
<sequence>MIWSKLKKPKSWRSKLGFGKQMVDPLKIPQHIAIIMDGNGRWAKQRGLPRIAGHREGAESLRAVLRACIELGVKYLTVYAFSTENWRRPKAEVDFLLDLFALTIDRETDELIDNQIKVNYLGDLSKFPKELQAKMAGAMERTKKGTRITFNIMVNYGGRAELVESVNQIIGARDKGQGAKVTEEEIQEHLYTRGMPDPDLLIRTASELRVSNFLLWQIAYSEIYVTDLCWPDFRKEALCEAVAAYQRRLRKFGQTEEQVSAA</sequence>
<evidence type="ECO:0000313" key="3">
    <source>
        <dbReference type="EMBL" id="PIS31588.1"/>
    </source>
</evidence>
<feature type="binding site" evidence="2">
    <location>
        <position position="88"/>
    </location>
    <ligand>
        <name>substrate</name>
    </ligand>
</feature>
<dbReference type="SUPFAM" id="SSF64005">
    <property type="entry name" value="Undecaprenyl diphosphate synthase"/>
    <property type="match status" value="1"/>
</dbReference>
<feature type="binding site" evidence="2">
    <location>
        <position position="50"/>
    </location>
    <ligand>
        <name>substrate</name>
    </ligand>
</feature>
<dbReference type="PANTHER" id="PTHR10291">
    <property type="entry name" value="DEHYDRODOLICHYL DIPHOSPHATE SYNTHASE FAMILY MEMBER"/>
    <property type="match status" value="1"/>
</dbReference>
<accession>A0A2H0Y3P6</accession>
<organism evidence="3 4">
    <name type="scientific">Candidatus Saganbacteria bacterium CG08_land_8_20_14_0_20_45_16</name>
    <dbReference type="NCBI Taxonomy" id="2014293"/>
    <lineage>
        <taxon>Bacteria</taxon>
        <taxon>Bacillati</taxon>
        <taxon>Saganbacteria</taxon>
    </lineage>
</organism>
<evidence type="ECO:0000256" key="2">
    <source>
        <dbReference type="HAMAP-Rule" id="MF_01139"/>
    </source>
</evidence>
<dbReference type="InterPro" id="IPR001441">
    <property type="entry name" value="UPP_synth-like"/>
</dbReference>
<dbReference type="Proteomes" id="UP000231343">
    <property type="component" value="Unassembled WGS sequence"/>
</dbReference>
<feature type="binding site" evidence="2">
    <location>
        <position position="42"/>
    </location>
    <ligand>
        <name>substrate</name>
    </ligand>
</feature>
<reference evidence="3 4" key="1">
    <citation type="submission" date="2017-09" db="EMBL/GenBank/DDBJ databases">
        <title>Depth-based differentiation of microbial function through sediment-hosted aquifers and enrichment of novel symbionts in the deep terrestrial subsurface.</title>
        <authorList>
            <person name="Probst A.J."/>
            <person name="Ladd B."/>
            <person name="Jarett J.K."/>
            <person name="Geller-Mcgrath D.E."/>
            <person name="Sieber C.M."/>
            <person name="Emerson J.B."/>
            <person name="Anantharaman K."/>
            <person name="Thomas B.C."/>
            <person name="Malmstrom R."/>
            <person name="Stieglmeier M."/>
            <person name="Klingl A."/>
            <person name="Woyke T."/>
            <person name="Ryan C.M."/>
            <person name="Banfield J.F."/>
        </authorList>
    </citation>
    <scope>NUCLEOTIDE SEQUENCE [LARGE SCALE GENOMIC DNA]</scope>
    <source>
        <strain evidence="3">CG08_land_8_20_14_0_20_45_16</strain>
    </source>
</reference>
<dbReference type="GO" id="GO:0016094">
    <property type="term" value="P:polyprenol biosynthetic process"/>
    <property type="evidence" value="ECO:0007669"/>
    <property type="project" value="TreeGrafter"/>
</dbReference>
<gene>
    <name evidence="3" type="ORF">COT42_00795</name>
</gene>
<dbReference type="GO" id="GO:0000287">
    <property type="term" value="F:magnesium ion binding"/>
    <property type="evidence" value="ECO:0007669"/>
    <property type="project" value="UniProtKB-UniRule"/>
</dbReference>
<keyword evidence="1 2" id="KW-0808">Transferase</keyword>
<feature type="active site" evidence="2">
    <location>
        <position position="37"/>
    </location>
</feature>
<dbReference type="PANTHER" id="PTHR10291:SF0">
    <property type="entry name" value="DEHYDRODOLICHYL DIPHOSPHATE SYNTHASE 2"/>
    <property type="match status" value="1"/>
</dbReference>
<keyword evidence="2" id="KW-0479">Metal-binding</keyword>
<dbReference type="EC" id="2.5.1.-" evidence="2"/>
<feature type="active site" description="Proton acceptor" evidence="2">
    <location>
        <position position="85"/>
    </location>
</feature>
<dbReference type="AlphaFoldDB" id="A0A2H0Y3P6"/>
<feature type="binding site" evidence="2">
    <location>
        <begin position="82"/>
        <end position="84"/>
    </location>
    <ligand>
        <name>substrate</name>
    </ligand>
</feature>
<evidence type="ECO:0000256" key="1">
    <source>
        <dbReference type="ARBA" id="ARBA00022679"/>
    </source>
</evidence>
<feature type="binding site" evidence="2">
    <location>
        <position position="222"/>
    </location>
    <ligand>
        <name>Mg(2+)</name>
        <dbReference type="ChEBI" id="CHEBI:18420"/>
    </ligand>
</feature>